<gene>
    <name evidence="2" type="ORF">AWJ20_1407</name>
</gene>
<accession>A0A167DP61</accession>
<organism evidence="2 3">
    <name type="scientific">Sugiyamaella lignohabitans</name>
    <dbReference type="NCBI Taxonomy" id="796027"/>
    <lineage>
        <taxon>Eukaryota</taxon>
        <taxon>Fungi</taxon>
        <taxon>Dikarya</taxon>
        <taxon>Ascomycota</taxon>
        <taxon>Saccharomycotina</taxon>
        <taxon>Dipodascomycetes</taxon>
        <taxon>Dipodascales</taxon>
        <taxon>Trichomonascaceae</taxon>
        <taxon>Sugiyamaella</taxon>
    </lineage>
</organism>
<feature type="domain" description="AB hydrolase-1" evidence="1">
    <location>
        <begin position="82"/>
        <end position="312"/>
    </location>
</feature>
<dbReference type="KEGG" id="slb:AWJ20_1407"/>
<dbReference type="PANTHER" id="PTHR47381:SF3">
    <property type="entry name" value="ALPHA_BETA-HYDROLASES SUPERFAMILY PROTEIN"/>
    <property type="match status" value="1"/>
</dbReference>
<evidence type="ECO:0000259" key="1">
    <source>
        <dbReference type="Pfam" id="PF12697"/>
    </source>
</evidence>
<dbReference type="InterPro" id="IPR000073">
    <property type="entry name" value="AB_hydrolase_1"/>
</dbReference>
<dbReference type="RefSeq" id="XP_018735603.1">
    <property type="nucleotide sequence ID" value="XM_018878284.1"/>
</dbReference>
<name>A0A167DP61_9ASCO</name>
<dbReference type="SUPFAM" id="SSF53474">
    <property type="entry name" value="alpha/beta-Hydrolases"/>
    <property type="match status" value="1"/>
</dbReference>
<dbReference type="InterPro" id="IPR029058">
    <property type="entry name" value="AB_hydrolase_fold"/>
</dbReference>
<dbReference type="Proteomes" id="UP000189580">
    <property type="component" value="Chromosome a"/>
</dbReference>
<dbReference type="OrthoDB" id="2152248at2759"/>
<protein>
    <recommendedName>
        <fullName evidence="1">AB hydrolase-1 domain-containing protein</fullName>
    </recommendedName>
</protein>
<proteinExistence type="predicted"/>
<evidence type="ECO:0000313" key="3">
    <source>
        <dbReference type="Proteomes" id="UP000189580"/>
    </source>
</evidence>
<dbReference type="EMBL" id="CP014501">
    <property type="protein sequence ID" value="ANB13126.1"/>
    <property type="molecule type" value="Genomic_DNA"/>
</dbReference>
<dbReference type="AlphaFoldDB" id="A0A167DP61"/>
<dbReference type="GeneID" id="30033206"/>
<dbReference type="PANTHER" id="PTHR47381">
    <property type="entry name" value="ALPHA/BETA-HYDROLASES SUPERFAMILY PROTEIN"/>
    <property type="match status" value="1"/>
</dbReference>
<reference evidence="2 3" key="1">
    <citation type="submission" date="2016-02" db="EMBL/GenBank/DDBJ databases">
        <title>Complete genome sequence and transcriptome regulation of the pentose utilising yeast Sugiyamaella lignohabitans.</title>
        <authorList>
            <person name="Bellasio M."/>
            <person name="Peymann A."/>
            <person name="Valli M."/>
            <person name="Sipitzky M."/>
            <person name="Graf A."/>
            <person name="Sauer M."/>
            <person name="Marx H."/>
            <person name="Mattanovich D."/>
        </authorList>
    </citation>
    <scope>NUCLEOTIDE SEQUENCE [LARGE SCALE GENOMIC DNA]</scope>
    <source>
        <strain evidence="2 3">CBS 10342</strain>
    </source>
</reference>
<dbReference type="Gene3D" id="3.40.50.1820">
    <property type="entry name" value="alpha/beta hydrolase"/>
    <property type="match status" value="1"/>
</dbReference>
<sequence length="336" mass="37594">MSSNSGETRAKKSEEPTVLRIGGIAVYVYGLDRIGNVSSIKTLNAVYVLHPRLGDYTYSEALALAWLDSYYEFSTDNKAPLIAVTFDNRNHGKRVIDPVGNESWAISSEPNKIYNELHAQDMCSSIDGSVLDTSLVIDYLPSVLPFKVQSPIRNVIAGVSLGGHMAWRVAHLLGPDKVYAILPIIGSPNLSILLLERLYFQVLHKTPDFDFSPPWQTTVADNVYHQLVSSSEYGSQVETLLPRPLFNLVSRQDYELERHFPVPIKVFMLCGRDDPLVPAKYTEKWVASRALQDHRRPLDLKLYIQPNTGHVCTPEMTRQAGLWIKSILSSPPSSSL</sequence>
<evidence type="ECO:0000313" key="2">
    <source>
        <dbReference type="EMBL" id="ANB13126.1"/>
    </source>
</evidence>
<keyword evidence="3" id="KW-1185">Reference proteome</keyword>
<dbReference type="Pfam" id="PF12697">
    <property type="entry name" value="Abhydrolase_6"/>
    <property type="match status" value="1"/>
</dbReference>